<dbReference type="AlphaFoldDB" id="A0A2L2XXI9"/>
<evidence type="ECO:0000256" key="1">
    <source>
        <dbReference type="SAM" id="SignalP"/>
    </source>
</evidence>
<accession>A0A2L2XXI9</accession>
<sequence length="83" mass="9023">MRYLAALIFVLCAVEIAVAVEYCGKSPCGEGQCCTGSSFHRFCGYLAGEGELCEQPNSDEYYTMACPCEAGLTCLDNNRCERS</sequence>
<protein>
    <submittedName>
        <fullName evidence="2">Cystine knot toxin</fullName>
    </submittedName>
</protein>
<proteinExistence type="evidence at transcript level"/>
<dbReference type="Gene3D" id="2.10.80.10">
    <property type="entry name" value="Lipase, subunit A"/>
    <property type="match status" value="1"/>
</dbReference>
<keyword evidence="1" id="KW-0732">Signal</keyword>
<name>A0A2L2XXI9_PARTP</name>
<feature type="signal peptide" evidence="1">
    <location>
        <begin position="1"/>
        <end position="19"/>
    </location>
</feature>
<organism evidence="2">
    <name type="scientific">Parasteatoda tepidariorum</name>
    <name type="common">Common house spider</name>
    <name type="synonym">Achaearanea tepidariorum</name>
    <dbReference type="NCBI Taxonomy" id="114398"/>
    <lineage>
        <taxon>Eukaryota</taxon>
        <taxon>Metazoa</taxon>
        <taxon>Ecdysozoa</taxon>
        <taxon>Arthropoda</taxon>
        <taxon>Chelicerata</taxon>
        <taxon>Arachnida</taxon>
        <taxon>Araneae</taxon>
        <taxon>Araneomorphae</taxon>
        <taxon>Entelegynae</taxon>
        <taxon>Araneoidea</taxon>
        <taxon>Theridiidae</taxon>
        <taxon>Parasteatoda</taxon>
    </lineage>
</organism>
<dbReference type="EMBL" id="IAAA01003574">
    <property type="protein sequence ID" value="LAA00724.1"/>
    <property type="molecule type" value="mRNA"/>
</dbReference>
<evidence type="ECO:0000313" key="2">
    <source>
        <dbReference type="EMBL" id="LAA00724.1"/>
    </source>
</evidence>
<feature type="chain" id="PRO_5014636706" evidence="1">
    <location>
        <begin position="20"/>
        <end position="83"/>
    </location>
</feature>
<reference evidence="2" key="1">
    <citation type="journal article" date="2016" name="Mol. Ecol. Resour.">
        <title>Evaluation of the impact of RNA preservation methods of spiders for de novo transcriptome assembly.</title>
        <authorList>
            <person name="Kono N."/>
            <person name="Nakamura H."/>
            <person name="Ito Y."/>
            <person name="Tomita M."/>
            <person name="Arakawa K."/>
        </authorList>
    </citation>
    <scope>NUCLEOTIDE SEQUENCE</scope>
    <source>
        <tissue evidence="2">Whole body</tissue>
    </source>
</reference>